<reference evidence="2" key="1">
    <citation type="submission" date="2021-01" db="EMBL/GenBank/DDBJ databases">
        <authorList>
            <person name="Corre E."/>
            <person name="Pelletier E."/>
            <person name="Niang G."/>
            <person name="Scheremetjew M."/>
            <person name="Finn R."/>
            <person name="Kale V."/>
            <person name="Holt S."/>
            <person name="Cochrane G."/>
            <person name="Meng A."/>
            <person name="Brown T."/>
            <person name="Cohen L."/>
        </authorList>
    </citation>
    <scope>NUCLEOTIDE SEQUENCE</scope>
    <source>
        <strain evidence="2">CCAP1064/1</strain>
    </source>
</reference>
<gene>
    <name evidence="2" type="ORF">PINE0816_LOCUS12187</name>
</gene>
<dbReference type="EMBL" id="HBEL01026361">
    <property type="protein sequence ID" value="CAD8416052.1"/>
    <property type="molecule type" value="Transcribed_RNA"/>
</dbReference>
<sequence length="99" mass="10588">MDTDEGEVDCDLIDIVVDDGAAVLQTVRSLLGLPALDGAIDHTAAAEANWKKLEIARPWAEAKAWVQAKADQAKAAQAFKEEVKDSGALPAEVKTEKDE</sequence>
<dbReference type="AlphaFoldDB" id="A0A7S0C8S8"/>
<proteinExistence type="predicted"/>
<feature type="region of interest" description="Disordered" evidence="1">
    <location>
        <begin position="79"/>
        <end position="99"/>
    </location>
</feature>
<accession>A0A7S0C8S8</accession>
<name>A0A7S0C8S8_9STRA</name>
<evidence type="ECO:0000256" key="1">
    <source>
        <dbReference type="SAM" id="MobiDB-lite"/>
    </source>
</evidence>
<organism evidence="2">
    <name type="scientific">Proboscia inermis</name>
    <dbReference type="NCBI Taxonomy" id="420281"/>
    <lineage>
        <taxon>Eukaryota</taxon>
        <taxon>Sar</taxon>
        <taxon>Stramenopiles</taxon>
        <taxon>Ochrophyta</taxon>
        <taxon>Bacillariophyta</taxon>
        <taxon>Coscinodiscophyceae</taxon>
        <taxon>Rhizosoleniophycidae</taxon>
        <taxon>Rhizosoleniales</taxon>
        <taxon>Rhizosoleniaceae</taxon>
        <taxon>Proboscia</taxon>
    </lineage>
</organism>
<evidence type="ECO:0000313" key="2">
    <source>
        <dbReference type="EMBL" id="CAD8416052.1"/>
    </source>
</evidence>
<protein>
    <submittedName>
        <fullName evidence="2">Uncharacterized protein</fullName>
    </submittedName>
</protein>